<proteinExistence type="predicted"/>
<dbReference type="InterPro" id="IPR001667">
    <property type="entry name" value="DDH_dom"/>
</dbReference>
<reference evidence="2" key="1">
    <citation type="submission" date="2023-07" db="EMBL/GenBank/DDBJ databases">
        <authorList>
            <consortium name="CYATHOMIX"/>
        </authorList>
    </citation>
    <scope>NUCLEOTIDE SEQUENCE</scope>
    <source>
        <strain evidence="2">N/A</strain>
    </source>
</reference>
<evidence type="ECO:0000313" key="2">
    <source>
        <dbReference type="EMBL" id="CAJ0596553.1"/>
    </source>
</evidence>
<dbReference type="EMBL" id="CATQJL010000218">
    <property type="protein sequence ID" value="CAJ0596553.1"/>
    <property type="molecule type" value="Genomic_DNA"/>
</dbReference>
<dbReference type="InterPro" id="IPR027417">
    <property type="entry name" value="P-loop_NTPase"/>
</dbReference>
<dbReference type="InterPro" id="IPR016136">
    <property type="entry name" value="DNA_helicase_N/primase_C"/>
</dbReference>
<evidence type="ECO:0000313" key="3">
    <source>
        <dbReference type="Proteomes" id="UP001176961"/>
    </source>
</evidence>
<dbReference type="Gene3D" id="2.40.50.460">
    <property type="match status" value="1"/>
</dbReference>
<dbReference type="GO" id="GO:0004527">
    <property type="term" value="F:exonuclease activity"/>
    <property type="evidence" value="ECO:0007669"/>
    <property type="project" value="UniProtKB-KW"/>
</dbReference>
<sequence>MKSNKYAEIPNLVQVIGCIFKNPKLLERDDKYKFNEQDFYDEFHQLVFGCMYNLWQLGAKEITLPAIEDYLTQRPKALATYKTNKGPEFILKAAEMANVNTFDYYYNRMKKMSLLRAYEEMGMDLTWLYNPDEVMDMKRKQAQEDWLDNATLADIYNKINDKIDSIKLQYVENVTDGGCQIGEGIDEFLESLKETPAVGYPLYGDYINTVTRGARLGKFFLRSAATGVGKTRSMIADCCYIGCDQMYNIFENKWITIGKGQESLYIATEQDLQECQSMCISFIAGVDEEHILKGCAEPTFDIFELVRKVKSRELECDYQLPQAIQYVAQYFGYAPSERVDETPTSIDADLQYLENYDRISNIEISTQIVELKTYDGGFLKNLPHPKIQAWIKEGITQEVMDYHDICYDPKNGGIVIPHYDIDHRLVGIRERTLIKENEIFATVQVLTNRGIKPEDIGIYIASTMDNVSKPAAFGEENMKRGARMLMSHVAANDDILVIVDADCDGFTSSALLINYLSDVFPAFVENHLHWFIHGGKQHGLSDCLDEAMNYKLVICPDSSSNDYDYHDALSEQGIDVLVLDHHEADHISENACIINNQMSDYPNKELSGVGVTWQFCRYLDSLGGNTYANDYLDLVALGNMADMMSMTSIETKSLIFEGFKDKNITNPFIFEMSEKNSFSLNKADYKPSVDNHLKISPMGAAFFIAPFVNAMVRSGTMEEKTLLFYSMLKTKAFEMIPSNKRGHKPGDMERLVDQAIRTCTNVKNRQTRAQDAGVEHLEHLIVENNMLEHKVLLFLLEPGEIDRNIAGLIANKFMAKYQRPVCILTKVTDNETGHVSYQGSARGYGADMMFKDMCAEAGALFAEGHQGAFGLGLDVGYPNDENQAEVAGDGLYQFIERTDEALKDMSGEPTYFVDYIWDASAVDGEKILEIANMNDYWGKDIDRAMVLIKNITVDSDTFKVMKSNTLKYSLPGVDIIQFGGTDEEVEMFGTGVHTINAVCKCAANEWNWQIDPQLIMVDYELVDKEPTVLDWGF</sequence>
<name>A0AA36M317_CYLNA</name>
<protein>
    <recommendedName>
        <fullName evidence="1">DDH domain-containing protein</fullName>
    </recommendedName>
</protein>
<dbReference type="Gene3D" id="3.40.50.300">
    <property type="entry name" value="P-loop containing nucleotide triphosphate hydrolases"/>
    <property type="match status" value="1"/>
</dbReference>
<comment type="caution">
    <text evidence="2">The sequence shown here is derived from an EMBL/GenBank/DDBJ whole genome shotgun (WGS) entry which is preliminary data.</text>
</comment>
<dbReference type="InterPro" id="IPR036185">
    <property type="entry name" value="DNA_heli_DnaB-like_N_sf"/>
</dbReference>
<dbReference type="Proteomes" id="UP001176961">
    <property type="component" value="Unassembled WGS sequence"/>
</dbReference>
<evidence type="ECO:0000259" key="1">
    <source>
        <dbReference type="Pfam" id="PF01368"/>
    </source>
</evidence>
<organism evidence="2 3">
    <name type="scientific">Cylicocyclus nassatus</name>
    <name type="common">Nematode worm</name>
    <dbReference type="NCBI Taxonomy" id="53992"/>
    <lineage>
        <taxon>Eukaryota</taxon>
        <taxon>Metazoa</taxon>
        <taxon>Ecdysozoa</taxon>
        <taxon>Nematoda</taxon>
        <taxon>Chromadorea</taxon>
        <taxon>Rhabditida</taxon>
        <taxon>Rhabditina</taxon>
        <taxon>Rhabditomorpha</taxon>
        <taxon>Strongyloidea</taxon>
        <taxon>Strongylidae</taxon>
        <taxon>Cylicocyclus</taxon>
    </lineage>
</organism>
<dbReference type="PANTHER" id="PTHR30255:SF2">
    <property type="entry name" value="SINGLE-STRANDED-DNA-SPECIFIC EXONUCLEASE RECJ"/>
    <property type="match status" value="1"/>
</dbReference>
<dbReference type="GO" id="GO:0003678">
    <property type="term" value="F:DNA helicase activity"/>
    <property type="evidence" value="ECO:0007669"/>
    <property type="project" value="InterPro"/>
</dbReference>
<dbReference type="SUPFAM" id="SSF64182">
    <property type="entry name" value="DHH phosphoesterases"/>
    <property type="match status" value="1"/>
</dbReference>
<dbReference type="Gene3D" id="3.90.1640.30">
    <property type="match status" value="1"/>
</dbReference>
<dbReference type="InterPro" id="IPR038763">
    <property type="entry name" value="DHH_sf"/>
</dbReference>
<feature type="domain" description="DDH" evidence="1">
    <location>
        <begin position="495"/>
        <end position="638"/>
    </location>
</feature>
<gene>
    <name evidence="2" type="ORF">CYNAS_LOCUS8536</name>
</gene>
<dbReference type="GO" id="GO:0006260">
    <property type="term" value="P:DNA replication"/>
    <property type="evidence" value="ECO:0007669"/>
    <property type="project" value="InterPro"/>
</dbReference>
<keyword evidence="3" id="KW-1185">Reference proteome</keyword>
<dbReference type="Pfam" id="PF01368">
    <property type="entry name" value="DHH"/>
    <property type="match status" value="1"/>
</dbReference>
<accession>A0AA36M317</accession>
<dbReference type="InterPro" id="IPR051673">
    <property type="entry name" value="SSDNA_exonuclease_RecJ"/>
</dbReference>
<dbReference type="Gene3D" id="3.10.310.30">
    <property type="match status" value="1"/>
</dbReference>
<dbReference type="SUPFAM" id="SSF48024">
    <property type="entry name" value="N-terminal domain of DnaB helicase"/>
    <property type="match status" value="1"/>
</dbReference>
<dbReference type="PANTHER" id="PTHR30255">
    <property type="entry name" value="SINGLE-STRANDED-DNA-SPECIFIC EXONUCLEASE RECJ"/>
    <property type="match status" value="1"/>
</dbReference>
<dbReference type="Gene3D" id="1.10.860.10">
    <property type="entry name" value="DNAb Helicase, Chain A"/>
    <property type="match status" value="1"/>
</dbReference>
<dbReference type="GO" id="GO:0005524">
    <property type="term" value="F:ATP binding"/>
    <property type="evidence" value="ECO:0007669"/>
    <property type="project" value="InterPro"/>
</dbReference>
<dbReference type="AlphaFoldDB" id="A0AA36M317"/>